<comment type="caution">
    <text evidence="1">The sequence shown here is derived from an EMBL/GenBank/DDBJ whole genome shotgun (WGS) entry which is preliminary data.</text>
</comment>
<evidence type="ECO:0000313" key="2">
    <source>
        <dbReference type="Proteomes" id="UP000663852"/>
    </source>
</evidence>
<dbReference type="EMBL" id="CAJNOJ010000026">
    <property type="protein sequence ID" value="CAF0871167.1"/>
    <property type="molecule type" value="Genomic_DNA"/>
</dbReference>
<reference evidence="1" key="1">
    <citation type="submission" date="2021-02" db="EMBL/GenBank/DDBJ databases">
        <authorList>
            <person name="Nowell W R."/>
        </authorList>
    </citation>
    <scope>NUCLEOTIDE SEQUENCE</scope>
</reference>
<accession>A0A813XKC4</accession>
<sequence length="66" mass="7487">MCIPDICPCSDSLDICLCCIPLDLLCCCLPCCRPRERVVYVPSAQPMYAPPAQGYPYVIREPMQRY</sequence>
<evidence type="ECO:0000313" key="1">
    <source>
        <dbReference type="EMBL" id="CAF0871167.1"/>
    </source>
</evidence>
<protein>
    <submittedName>
        <fullName evidence="1">Uncharacterized protein</fullName>
    </submittedName>
</protein>
<gene>
    <name evidence="1" type="ORF">EDS130_LOCUS8297</name>
</gene>
<organism evidence="1 2">
    <name type="scientific">Adineta ricciae</name>
    <name type="common">Rotifer</name>
    <dbReference type="NCBI Taxonomy" id="249248"/>
    <lineage>
        <taxon>Eukaryota</taxon>
        <taxon>Metazoa</taxon>
        <taxon>Spiralia</taxon>
        <taxon>Gnathifera</taxon>
        <taxon>Rotifera</taxon>
        <taxon>Eurotatoria</taxon>
        <taxon>Bdelloidea</taxon>
        <taxon>Adinetida</taxon>
        <taxon>Adinetidae</taxon>
        <taxon>Adineta</taxon>
    </lineage>
</organism>
<dbReference type="OrthoDB" id="10167326at2759"/>
<proteinExistence type="predicted"/>
<dbReference type="AlphaFoldDB" id="A0A813XKC4"/>
<dbReference type="Proteomes" id="UP000663852">
    <property type="component" value="Unassembled WGS sequence"/>
</dbReference>
<name>A0A813XKC4_ADIRI</name>